<dbReference type="PANTHER" id="PTHR10778">
    <property type="entry name" value="SOLUTE CARRIER FAMILY 35 MEMBER B"/>
    <property type="match status" value="1"/>
</dbReference>
<keyword evidence="5 8" id="KW-1133">Transmembrane helix</keyword>
<reference evidence="9 10" key="1">
    <citation type="submission" date="2015-08" db="EMBL/GenBank/DDBJ databases">
        <title>Emmonsia species relationships and genome sequence.</title>
        <authorList>
            <person name="Cuomo C.A."/>
            <person name="Schwartz I.S."/>
            <person name="Kenyon C."/>
            <person name="De Hoog G.S."/>
            <person name="Govender N.P."/>
            <person name="Botha A."/>
            <person name="Moreno L."/>
            <person name="De Vries M."/>
            <person name="Munoz J.F."/>
            <person name="Stielow J.B."/>
        </authorList>
    </citation>
    <scope>NUCLEOTIDE SEQUENCE [LARGE SCALE GENOMIC DNA]</scope>
    <source>
        <strain evidence="9 10">EI222</strain>
    </source>
</reference>
<dbReference type="GO" id="GO:0005789">
    <property type="term" value="C:endoplasmic reticulum membrane"/>
    <property type="evidence" value="ECO:0007669"/>
    <property type="project" value="TreeGrafter"/>
</dbReference>
<evidence type="ECO:0000313" key="10">
    <source>
        <dbReference type="Proteomes" id="UP000242791"/>
    </source>
</evidence>
<dbReference type="GO" id="GO:0000139">
    <property type="term" value="C:Golgi membrane"/>
    <property type="evidence" value="ECO:0007669"/>
    <property type="project" value="TreeGrafter"/>
</dbReference>
<gene>
    <name evidence="9" type="ORF">ACJ73_06403</name>
</gene>
<evidence type="ECO:0000256" key="6">
    <source>
        <dbReference type="ARBA" id="ARBA00023136"/>
    </source>
</evidence>
<dbReference type="GO" id="GO:0005462">
    <property type="term" value="F:UDP-N-acetylglucosamine transmembrane transporter activity"/>
    <property type="evidence" value="ECO:0007669"/>
    <property type="project" value="TreeGrafter"/>
</dbReference>
<name>A0A1J9R2L7_9EURO</name>
<dbReference type="GO" id="GO:0005464">
    <property type="term" value="F:UDP-xylose transmembrane transporter activity"/>
    <property type="evidence" value="ECO:0007669"/>
    <property type="project" value="TreeGrafter"/>
</dbReference>
<evidence type="ECO:0000256" key="2">
    <source>
        <dbReference type="ARBA" id="ARBA00022448"/>
    </source>
</evidence>
<keyword evidence="4 8" id="KW-0812">Transmembrane</keyword>
<proteinExistence type="predicted"/>
<dbReference type="EMBL" id="LGTZ01001122">
    <property type="protein sequence ID" value="OJD22252.1"/>
    <property type="molecule type" value="Genomic_DNA"/>
</dbReference>
<feature type="region of interest" description="Disordered" evidence="7">
    <location>
        <begin position="117"/>
        <end position="183"/>
    </location>
</feature>
<feature type="compositionally biased region" description="Basic and acidic residues" evidence="7">
    <location>
        <begin position="166"/>
        <end position="183"/>
    </location>
</feature>
<feature type="transmembrane region" description="Helical" evidence="8">
    <location>
        <begin position="236"/>
        <end position="256"/>
    </location>
</feature>
<feature type="transmembrane region" description="Helical" evidence="8">
    <location>
        <begin position="202"/>
        <end position="224"/>
    </location>
</feature>
<feature type="transmembrane region" description="Helical" evidence="8">
    <location>
        <begin position="331"/>
        <end position="350"/>
    </location>
</feature>
<dbReference type="Proteomes" id="UP000242791">
    <property type="component" value="Unassembled WGS sequence"/>
</dbReference>
<keyword evidence="3" id="KW-0762">Sugar transport</keyword>
<evidence type="ECO:0000256" key="1">
    <source>
        <dbReference type="ARBA" id="ARBA00004127"/>
    </source>
</evidence>
<evidence type="ECO:0000256" key="8">
    <source>
        <dbReference type="SAM" id="Phobius"/>
    </source>
</evidence>
<evidence type="ECO:0000313" key="9">
    <source>
        <dbReference type="EMBL" id="OJD22252.1"/>
    </source>
</evidence>
<sequence>TLKDTTIRNGFKATGLVPYSPDEVLTRLYSRLHTPTPLGTTHGSQSSWSPKTPRNVAQLECQAKKIKQFIQSPPIPTNQALNQLVKGCQLAMLMPLFWPRKTRLYGLRIEKRKRKPINRTRENIDKPMADSLQDPSKPQRLKGNATGTRSAANGAVLTSRNGVLKDSGDNKTRATRREYENEDAKNGSHGITAAVVQTTIPAWLNIVIMMSLIFGGCCSNVFALEAIIKDHPASGVLLTFTQFVFTALFTLPNVFSFTAGPRSFFLAPRAVPLRSWVIYTAYFLSVNVLNNTAFAFKISVPLHIIIRSGGPVASMIIGHLYNSKSYTRTQILAVVLLTIGVVGAALADASAKGKSLDIGLSTGKDDGPSLLSSFAGFTILGLAMVLGAFQGVYADRLFETYGRNNWRESLFYAHAISLPFFIPYYPNLVSQLRALFASPSVLTSLSSASMLSNTISSDLKQPPWTTAATTLSFLSARSPLNPAVSYLQTLPDKSLIFWYLSQTPIKVVYLILNGLTQYVCIRGVHLLSAKSSSLTVTVVLNIRKLVSLILSVYVFGNVLVAGVLVGAVLVFAGGGLYGYEGARLRWEANAKRKTQ</sequence>
<evidence type="ECO:0000256" key="5">
    <source>
        <dbReference type="ARBA" id="ARBA00022989"/>
    </source>
</evidence>
<keyword evidence="6 8" id="KW-0472">Membrane</keyword>
<comment type="caution">
    <text evidence="9">The sequence shown here is derived from an EMBL/GenBank/DDBJ whole genome shotgun (WGS) entry which is preliminary data.</text>
</comment>
<comment type="subcellular location">
    <subcellularLocation>
        <location evidence="1">Endomembrane system</location>
        <topology evidence="1">Multi-pass membrane protein</topology>
    </subcellularLocation>
</comment>
<evidence type="ECO:0000256" key="4">
    <source>
        <dbReference type="ARBA" id="ARBA00022692"/>
    </source>
</evidence>
<evidence type="ECO:0000256" key="7">
    <source>
        <dbReference type="SAM" id="MobiDB-lite"/>
    </source>
</evidence>
<organism evidence="9 10">
    <name type="scientific">Blastomyces percursus</name>
    <dbReference type="NCBI Taxonomy" id="1658174"/>
    <lineage>
        <taxon>Eukaryota</taxon>
        <taxon>Fungi</taxon>
        <taxon>Dikarya</taxon>
        <taxon>Ascomycota</taxon>
        <taxon>Pezizomycotina</taxon>
        <taxon>Eurotiomycetes</taxon>
        <taxon>Eurotiomycetidae</taxon>
        <taxon>Onygenales</taxon>
        <taxon>Ajellomycetaceae</taxon>
        <taxon>Blastomyces</taxon>
    </lineage>
</organism>
<feature type="compositionally biased region" description="Basic and acidic residues" evidence="7">
    <location>
        <begin position="119"/>
        <end position="128"/>
    </location>
</feature>
<accession>A0A1J9R2L7</accession>
<dbReference type="PANTHER" id="PTHR10778:SF4">
    <property type="entry name" value="NUCLEOTIDE SUGAR TRANSPORTER SLC35B4"/>
    <property type="match status" value="1"/>
</dbReference>
<dbReference type="OrthoDB" id="999962at2759"/>
<dbReference type="InterPro" id="IPR013657">
    <property type="entry name" value="SCL35B1-4/HUT1"/>
</dbReference>
<dbReference type="STRING" id="1658174.A0A1J9R2L7"/>
<feature type="transmembrane region" description="Helical" evidence="8">
    <location>
        <begin position="548"/>
        <end position="577"/>
    </location>
</feature>
<feature type="transmembrane region" description="Helical" evidence="8">
    <location>
        <begin position="370"/>
        <end position="389"/>
    </location>
</feature>
<evidence type="ECO:0008006" key="11">
    <source>
        <dbReference type="Google" id="ProtNLM"/>
    </source>
</evidence>
<protein>
    <recommendedName>
        <fullName evidence="11">UAA transporter</fullName>
    </recommendedName>
</protein>
<feature type="compositionally biased region" description="Polar residues" evidence="7">
    <location>
        <begin position="145"/>
        <end position="161"/>
    </location>
</feature>
<dbReference type="VEuPathDB" id="FungiDB:ACJ73_06403"/>
<evidence type="ECO:0000256" key="3">
    <source>
        <dbReference type="ARBA" id="ARBA00022597"/>
    </source>
</evidence>
<dbReference type="Pfam" id="PF08449">
    <property type="entry name" value="UAA"/>
    <property type="match status" value="2"/>
</dbReference>
<keyword evidence="2" id="KW-0813">Transport</keyword>
<dbReference type="AlphaFoldDB" id="A0A1J9R2L7"/>
<feature type="transmembrane region" description="Helical" evidence="8">
    <location>
        <begin position="276"/>
        <end position="296"/>
    </location>
</feature>
<feature type="non-terminal residue" evidence="9">
    <location>
        <position position="1"/>
    </location>
</feature>
<keyword evidence="10" id="KW-1185">Reference proteome</keyword>